<dbReference type="InterPro" id="IPR036322">
    <property type="entry name" value="WD40_repeat_dom_sf"/>
</dbReference>
<dbReference type="GO" id="GO:0006623">
    <property type="term" value="P:protein targeting to vacuole"/>
    <property type="evidence" value="ECO:0007669"/>
    <property type="project" value="TreeGrafter"/>
</dbReference>
<dbReference type="InterPro" id="IPR016024">
    <property type="entry name" value="ARM-type_fold"/>
</dbReference>
<proteinExistence type="predicted"/>
<organism evidence="14 15">
    <name type="scientific">Megalurothrips usitatus</name>
    <name type="common">bean blossom thrips</name>
    <dbReference type="NCBI Taxonomy" id="439358"/>
    <lineage>
        <taxon>Eukaryota</taxon>
        <taxon>Metazoa</taxon>
        <taxon>Ecdysozoa</taxon>
        <taxon>Arthropoda</taxon>
        <taxon>Hexapoda</taxon>
        <taxon>Insecta</taxon>
        <taxon>Pterygota</taxon>
        <taxon>Neoptera</taxon>
        <taxon>Paraneoptera</taxon>
        <taxon>Thysanoptera</taxon>
        <taxon>Terebrantia</taxon>
        <taxon>Thripoidea</taxon>
        <taxon>Thripidae</taxon>
        <taxon>Megalurothrips</taxon>
    </lineage>
</organism>
<dbReference type="FunFam" id="1.25.10.10:FF:000342">
    <property type="entry name" value="Serine/threonine-protein kinase VPS15"/>
    <property type="match status" value="1"/>
</dbReference>
<dbReference type="InterPro" id="IPR020472">
    <property type="entry name" value="WD40_PAC1"/>
</dbReference>
<dbReference type="PANTHER" id="PTHR17583">
    <property type="entry name" value="PHOSPHOINOSITIDE 3-KINASE REGULATORY SUBUNIT 4"/>
    <property type="match status" value="1"/>
</dbReference>
<dbReference type="SMART" id="SM00220">
    <property type="entry name" value="S_TKc"/>
    <property type="match status" value="1"/>
</dbReference>
<dbReference type="InterPro" id="IPR055231">
    <property type="entry name" value="2AA_helical"/>
</dbReference>
<dbReference type="PROSITE" id="PS50294">
    <property type="entry name" value="WD_REPEATS_REGION"/>
    <property type="match status" value="2"/>
</dbReference>
<name>A0AAV7XGU7_9NEOP</name>
<dbReference type="GO" id="GO:0005524">
    <property type="term" value="F:ATP binding"/>
    <property type="evidence" value="ECO:0007669"/>
    <property type="project" value="UniProtKB-KW"/>
</dbReference>
<protein>
    <recommendedName>
        <fullName evidence="2">non-specific serine/threonine protein kinase</fullName>
        <ecNumber evidence="2">2.7.11.1</ecNumber>
    </recommendedName>
</protein>
<keyword evidence="9" id="KW-0067">ATP-binding</keyword>
<dbReference type="PANTHER" id="PTHR17583:SF0">
    <property type="entry name" value="PHOSPHOINOSITIDE 3-KINASE REGULATORY SUBUNIT 4"/>
    <property type="match status" value="1"/>
</dbReference>
<keyword evidence="4 11" id="KW-0853">WD repeat</keyword>
<dbReference type="GO" id="GO:0034272">
    <property type="term" value="C:phosphatidylinositol 3-kinase complex, class III, type II"/>
    <property type="evidence" value="ECO:0007669"/>
    <property type="project" value="TreeGrafter"/>
</dbReference>
<evidence type="ECO:0000259" key="13">
    <source>
        <dbReference type="PROSITE" id="PS50011"/>
    </source>
</evidence>
<dbReference type="SUPFAM" id="SSF56112">
    <property type="entry name" value="Protein kinase-like (PK-like)"/>
    <property type="match status" value="1"/>
</dbReference>
<dbReference type="GO" id="GO:0016236">
    <property type="term" value="P:macroautophagy"/>
    <property type="evidence" value="ECO:0007669"/>
    <property type="project" value="InterPro"/>
</dbReference>
<dbReference type="GO" id="GO:0045324">
    <property type="term" value="P:late endosome to vacuole transport"/>
    <property type="evidence" value="ECO:0007669"/>
    <property type="project" value="InterPro"/>
</dbReference>
<evidence type="ECO:0000256" key="2">
    <source>
        <dbReference type="ARBA" id="ARBA00012513"/>
    </source>
</evidence>
<dbReference type="SUPFAM" id="SSF50978">
    <property type="entry name" value="WD40 repeat-like"/>
    <property type="match status" value="1"/>
</dbReference>
<dbReference type="InterPro" id="IPR045162">
    <property type="entry name" value="Vps15-like"/>
</dbReference>
<dbReference type="PRINTS" id="PR00320">
    <property type="entry name" value="GPROTEINBRPT"/>
</dbReference>
<reference evidence="14" key="1">
    <citation type="submission" date="2022-12" db="EMBL/GenBank/DDBJ databases">
        <title>Chromosome-level genome assembly of the bean flower thrips Megalurothrips usitatus.</title>
        <authorList>
            <person name="Ma L."/>
            <person name="Liu Q."/>
            <person name="Li H."/>
            <person name="Cai W."/>
        </authorList>
    </citation>
    <scope>NUCLEOTIDE SEQUENCE</scope>
    <source>
        <strain evidence="14">Cailab_2022a</strain>
    </source>
</reference>
<gene>
    <name evidence="14" type="ORF">ONE63_010122</name>
</gene>
<dbReference type="SMART" id="SM00320">
    <property type="entry name" value="WD40"/>
    <property type="match status" value="6"/>
</dbReference>
<evidence type="ECO:0000256" key="9">
    <source>
        <dbReference type="ARBA" id="ARBA00022840"/>
    </source>
</evidence>
<evidence type="ECO:0000313" key="15">
    <source>
        <dbReference type="Proteomes" id="UP001075354"/>
    </source>
</evidence>
<evidence type="ECO:0000256" key="10">
    <source>
        <dbReference type="PROSITE-ProRule" id="PRU00103"/>
    </source>
</evidence>
<dbReference type="InterPro" id="IPR011989">
    <property type="entry name" value="ARM-like"/>
</dbReference>
<dbReference type="InterPro" id="IPR008271">
    <property type="entry name" value="Ser/Thr_kinase_AS"/>
</dbReference>
<feature type="region of interest" description="Disordered" evidence="12">
    <location>
        <begin position="1340"/>
        <end position="1386"/>
    </location>
</feature>
<dbReference type="InterPro" id="IPR021133">
    <property type="entry name" value="HEAT_type_2"/>
</dbReference>
<dbReference type="Gene3D" id="1.25.10.10">
    <property type="entry name" value="Leucine-rich Repeat Variant"/>
    <property type="match status" value="2"/>
</dbReference>
<evidence type="ECO:0000256" key="11">
    <source>
        <dbReference type="PROSITE-ProRule" id="PRU00221"/>
    </source>
</evidence>
<dbReference type="Gene3D" id="1.10.510.10">
    <property type="entry name" value="Transferase(Phosphotransferase) domain 1"/>
    <property type="match status" value="1"/>
</dbReference>
<evidence type="ECO:0000256" key="5">
    <source>
        <dbReference type="ARBA" id="ARBA00022679"/>
    </source>
</evidence>
<evidence type="ECO:0000256" key="12">
    <source>
        <dbReference type="SAM" id="MobiDB-lite"/>
    </source>
</evidence>
<dbReference type="FunFam" id="1.10.510.10:FF:000497">
    <property type="entry name" value="Phosphoinositide 3-kinase regulatory subunit"/>
    <property type="match status" value="1"/>
</dbReference>
<dbReference type="PROSITE" id="PS50077">
    <property type="entry name" value="HEAT_REPEAT"/>
    <property type="match status" value="1"/>
</dbReference>
<dbReference type="Gene3D" id="2.130.10.10">
    <property type="entry name" value="YVTN repeat-like/Quinoprotein amine dehydrogenase"/>
    <property type="match status" value="3"/>
</dbReference>
<keyword evidence="7" id="KW-0547">Nucleotide-binding</keyword>
<dbReference type="GO" id="GO:0005770">
    <property type="term" value="C:late endosome"/>
    <property type="evidence" value="ECO:0007669"/>
    <property type="project" value="TreeGrafter"/>
</dbReference>
<keyword evidence="3" id="KW-0723">Serine/threonine-protein kinase</keyword>
<evidence type="ECO:0000256" key="8">
    <source>
        <dbReference type="ARBA" id="ARBA00022777"/>
    </source>
</evidence>
<dbReference type="Proteomes" id="UP001075354">
    <property type="component" value="Chromosome 8"/>
</dbReference>
<evidence type="ECO:0000256" key="4">
    <source>
        <dbReference type="ARBA" id="ARBA00022574"/>
    </source>
</evidence>
<evidence type="ECO:0000313" key="14">
    <source>
        <dbReference type="EMBL" id="KAJ1525300.1"/>
    </source>
</evidence>
<dbReference type="GO" id="GO:0005776">
    <property type="term" value="C:autophagosome"/>
    <property type="evidence" value="ECO:0007669"/>
    <property type="project" value="UniProtKB-SubCell"/>
</dbReference>
<feature type="repeat" description="HEAT" evidence="10">
    <location>
        <begin position="463"/>
        <end position="501"/>
    </location>
</feature>
<dbReference type="InterPro" id="IPR011009">
    <property type="entry name" value="Kinase-like_dom_sf"/>
</dbReference>
<comment type="subcellular location">
    <subcellularLocation>
        <location evidence="1">Cytoplasmic vesicle</location>
        <location evidence="1">Autophagosome</location>
    </subcellularLocation>
</comment>
<feature type="compositionally biased region" description="Basic and acidic residues" evidence="12">
    <location>
        <begin position="402"/>
        <end position="411"/>
    </location>
</feature>
<dbReference type="Pfam" id="PF22956">
    <property type="entry name" value="VPS15-like_hel"/>
    <property type="match status" value="1"/>
</dbReference>
<sequence length="1416" mass="157523">MGNQLVGIAPSQIFPVEHYLTDNQHLQSLSFDANLGSTRFFKVARAHSVEGLVVVKVFAIHDPSLPLSAHKTKVEEIRAKLGSAVNCLPFQRAVLTDKAGFLMREFVKYSLYDRMSTRPFFTNIEKKWIAFQILYALCKCHGVGVCHGDIKLENIMVTSWHWVFLVDFASFKPTYLSEHNPADFSYFFDTSRRRTCYIAPERFIKTLGTELTSQLLLDGTDLDKGDLTPAMDVFSAGCALTELFTEGHPPFDFAQLLEYRTGNYSPDKCLDRIEDSDVRELLRHMMQRDPNMRLSAETYLRQERGRVFPEVFYTFLQSYTLTFSAPPILSADEKISRLKKDIDNIISILSSDDDDEDGTKKSTCVSEGASFELSQDFSSKVKLDDSTISGSEGETGEVMQTSEEKTIETKEGNGSPSEALVIITSLVTSCIRGLKFCMSKMQALDILLMLSAHATAETILDRILPYVLSMLHDPLPRVRVRALHTLSKALQYVKTVPVSDTNIFPEYILPGLSVLTKDQAVIVRAAYAENIAQLAETALRFLEHSQVWQNAYGTSDGNGEAPTPSYEMELQTLHEMIQQTVATLITDPQSLVKQTLLENGITKLCVFFGKQKANDVLLSHMITFLNDKEDKHLRGSFFDCIVGVAAYVGCHASPIIFPLLQQGLSDSEELVSVKAVSAMRALTELGLLHKSALYELLSDCAPFLVHPNLWLQHAVVGFISAMSRSLSIVDVQCKVMQALEPYLQHPVIQPDKEVLLLNAVKPPVSREILDSILKSDVDLHIFFDTLQERHNQRSLVRAGHMPQYTEIHSSLQSLFRRLIDKGMNEEVEDHLSAMSKHLAKMQKHKNHHDVFLIPQELSTGVIDLSSTPKAQIYNVTLYAQDTNKGDILLSRKSSGTSRAGRRGPSAPESLAMNKEWQHMFGGVEPGGAVRATDLSATGSPPRMIISSDADAMLPHRSMDTADYSMPEHFFTHYRCPPCQMELRKLIERKQEQYSSCARTRQAAKDACWETPLPPPGWRLRGTLIAHLHEHRAAVTRLAALPDSSFFASASADGCIRIWDCAKMEGRNVANRSRITANKHAGPLVGLAVCPDSTLAAASQSGDVFVLRVETSTNKTPVYQSRQLDLQEDGCAVDIASFQSGPVVVYATMYGSIVGWDLRQPGTAWKLENDLKHGVITTMCVDPNENWLALGTSSGYHICWDLRFQLPISTFSHQTNARVRRLVCHPTEPSWLISAVQGHNEISMWNMEMQCRQSMLWASDAQPFSSNRQDNQQKSPNSVCAMYAGVVDKSPFLISGGSDRRLRYWDLESHVNSHIVVTAAHDNLNPSHLVYKTRLLDGVNVVEEKQTRPRTASSGPGSRGSGAGSGSAASSNEETPRPGPEQPPAGHQDWISDVILCQASQCFLVSASCDGVIKVWK</sequence>
<keyword evidence="8" id="KW-0418">Kinase</keyword>
<accession>A0AAV7XGU7</accession>
<dbReference type="GO" id="GO:0004674">
    <property type="term" value="F:protein serine/threonine kinase activity"/>
    <property type="evidence" value="ECO:0007669"/>
    <property type="project" value="UniProtKB-KW"/>
</dbReference>
<feature type="repeat" description="WD" evidence="11">
    <location>
        <begin position="1383"/>
        <end position="1416"/>
    </location>
</feature>
<evidence type="ECO:0000256" key="6">
    <source>
        <dbReference type="ARBA" id="ARBA00022737"/>
    </source>
</evidence>
<feature type="repeat" description="WD" evidence="11">
    <location>
        <begin position="1291"/>
        <end position="1308"/>
    </location>
</feature>
<dbReference type="CDD" id="cd13980">
    <property type="entry name" value="STKc_Vps15"/>
    <property type="match status" value="1"/>
</dbReference>
<dbReference type="PROSITE" id="PS00108">
    <property type="entry name" value="PROTEIN_KINASE_ST"/>
    <property type="match status" value="1"/>
</dbReference>
<feature type="repeat" description="WD" evidence="11">
    <location>
        <begin position="1027"/>
        <end position="1059"/>
    </location>
</feature>
<feature type="region of interest" description="Disordered" evidence="12">
    <location>
        <begin position="384"/>
        <end position="414"/>
    </location>
</feature>
<dbReference type="GO" id="GO:0071561">
    <property type="term" value="C:nucleus-vacuole junction"/>
    <property type="evidence" value="ECO:0007669"/>
    <property type="project" value="TreeGrafter"/>
</dbReference>
<dbReference type="InterPro" id="IPR015943">
    <property type="entry name" value="WD40/YVTN_repeat-like_dom_sf"/>
</dbReference>
<evidence type="ECO:0000256" key="7">
    <source>
        <dbReference type="ARBA" id="ARBA00022741"/>
    </source>
</evidence>
<dbReference type="InterPro" id="IPR000719">
    <property type="entry name" value="Prot_kinase_dom"/>
</dbReference>
<dbReference type="PROSITE" id="PS50011">
    <property type="entry name" value="PROTEIN_KINASE_DOM"/>
    <property type="match status" value="1"/>
</dbReference>
<comment type="caution">
    <text evidence="14">The sequence shown here is derived from an EMBL/GenBank/DDBJ whole genome shotgun (WGS) entry which is preliminary data.</text>
</comment>
<dbReference type="EMBL" id="JAPTSV010000008">
    <property type="protein sequence ID" value="KAJ1525300.1"/>
    <property type="molecule type" value="Genomic_DNA"/>
</dbReference>
<evidence type="ECO:0000256" key="3">
    <source>
        <dbReference type="ARBA" id="ARBA00022527"/>
    </source>
</evidence>
<dbReference type="InterPro" id="IPR001680">
    <property type="entry name" value="WD40_rpt"/>
</dbReference>
<keyword evidence="6" id="KW-0677">Repeat</keyword>
<dbReference type="SUPFAM" id="SSF48371">
    <property type="entry name" value="ARM repeat"/>
    <property type="match status" value="1"/>
</dbReference>
<dbReference type="Pfam" id="PF00400">
    <property type="entry name" value="WD40"/>
    <property type="match status" value="2"/>
</dbReference>
<evidence type="ECO:0000256" key="1">
    <source>
        <dbReference type="ARBA" id="ARBA00004419"/>
    </source>
</evidence>
<keyword evidence="15" id="KW-1185">Reference proteome</keyword>
<dbReference type="Pfam" id="PF00069">
    <property type="entry name" value="Pkinase"/>
    <property type="match status" value="1"/>
</dbReference>
<dbReference type="GO" id="GO:0034271">
    <property type="term" value="C:phosphatidylinositol 3-kinase complex, class III, type I"/>
    <property type="evidence" value="ECO:0007669"/>
    <property type="project" value="TreeGrafter"/>
</dbReference>
<dbReference type="PROSITE" id="PS50082">
    <property type="entry name" value="WD_REPEATS_2"/>
    <property type="match status" value="3"/>
</dbReference>
<feature type="domain" description="Protein kinase" evidence="13">
    <location>
        <begin position="29"/>
        <end position="316"/>
    </location>
</feature>
<keyword evidence="5" id="KW-0808">Transferase</keyword>
<dbReference type="EC" id="2.7.11.1" evidence="2"/>